<evidence type="ECO:0000256" key="1">
    <source>
        <dbReference type="ARBA" id="ARBA00000900"/>
    </source>
</evidence>
<dbReference type="GO" id="GO:0016020">
    <property type="term" value="C:membrane"/>
    <property type="evidence" value="ECO:0007669"/>
    <property type="project" value="UniProtKB-SubCell"/>
</dbReference>
<dbReference type="EC" id="2.3.2.27" evidence="4"/>
<comment type="pathway">
    <text evidence="3">Protein modification; protein ubiquitination.</text>
</comment>
<evidence type="ECO:0000256" key="15">
    <source>
        <dbReference type="SAM" id="Phobius"/>
    </source>
</evidence>
<dbReference type="GO" id="GO:0008270">
    <property type="term" value="F:zinc ion binding"/>
    <property type="evidence" value="ECO:0007669"/>
    <property type="project" value="UniProtKB-KW"/>
</dbReference>
<reference evidence="17" key="1">
    <citation type="submission" date="2019-09" db="EMBL/GenBank/DDBJ databases">
        <authorList>
            <person name="Zhang L."/>
        </authorList>
    </citation>
    <scope>NUCLEOTIDE SEQUENCE</scope>
</reference>
<evidence type="ECO:0000313" key="17">
    <source>
        <dbReference type="EMBL" id="VVW34570.1"/>
    </source>
</evidence>
<dbReference type="Pfam" id="PF13639">
    <property type="entry name" value="zf-RING_2"/>
    <property type="match status" value="1"/>
</dbReference>
<evidence type="ECO:0000256" key="11">
    <source>
        <dbReference type="ARBA" id="ARBA00022989"/>
    </source>
</evidence>
<comment type="subcellular location">
    <subcellularLocation>
        <location evidence="2">Membrane</location>
        <topology evidence="2">Single-pass membrane protein</topology>
    </subcellularLocation>
</comment>
<keyword evidence="6 15" id="KW-0812">Transmembrane</keyword>
<dbReference type="GO" id="GO:0016567">
    <property type="term" value="P:protein ubiquitination"/>
    <property type="evidence" value="ECO:0007669"/>
    <property type="project" value="UniProtKB-UniPathway"/>
</dbReference>
<keyword evidence="7" id="KW-0479">Metal-binding</keyword>
<dbReference type="OMA" id="HRTISLC"/>
<evidence type="ECO:0000256" key="9">
    <source>
        <dbReference type="ARBA" id="ARBA00022786"/>
    </source>
</evidence>
<comment type="catalytic activity">
    <reaction evidence="1">
        <text>S-ubiquitinyl-[E2 ubiquitin-conjugating enzyme]-L-cysteine + [acceptor protein]-L-lysine = [E2 ubiquitin-conjugating enzyme]-L-cysteine + N(6)-ubiquitinyl-[acceptor protein]-L-lysine.</text>
        <dbReference type="EC" id="2.3.2.27"/>
    </reaction>
</comment>
<name>A0A5K1D5E7_9MAGN</name>
<evidence type="ECO:0000256" key="12">
    <source>
        <dbReference type="ARBA" id="ARBA00023136"/>
    </source>
</evidence>
<gene>
    <name evidence="17" type="ORF">NYM_LOCUS20520</name>
</gene>
<evidence type="ECO:0000256" key="13">
    <source>
        <dbReference type="PROSITE-ProRule" id="PRU00175"/>
    </source>
</evidence>
<dbReference type="GO" id="GO:0061630">
    <property type="term" value="F:ubiquitin protein ligase activity"/>
    <property type="evidence" value="ECO:0007669"/>
    <property type="project" value="UniProtKB-EC"/>
</dbReference>
<dbReference type="Gene3D" id="3.30.40.10">
    <property type="entry name" value="Zinc/RING finger domain, C3HC4 (zinc finger)"/>
    <property type="match status" value="1"/>
</dbReference>
<evidence type="ECO:0000256" key="10">
    <source>
        <dbReference type="ARBA" id="ARBA00022833"/>
    </source>
</evidence>
<dbReference type="AlphaFoldDB" id="A0A5K1D5E7"/>
<keyword evidence="12 15" id="KW-0472">Membrane</keyword>
<feature type="domain" description="RING-type" evidence="16">
    <location>
        <begin position="106"/>
        <end position="148"/>
    </location>
</feature>
<feature type="compositionally biased region" description="Polar residues" evidence="14">
    <location>
        <begin position="213"/>
        <end position="224"/>
    </location>
</feature>
<keyword evidence="5" id="KW-0808">Transferase</keyword>
<keyword evidence="10" id="KW-0862">Zinc</keyword>
<evidence type="ECO:0000256" key="4">
    <source>
        <dbReference type="ARBA" id="ARBA00012483"/>
    </source>
</evidence>
<dbReference type="EMBL" id="LR721783">
    <property type="protein sequence ID" value="VVW34570.1"/>
    <property type="molecule type" value="Genomic_DNA"/>
</dbReference>
<evidence type="ECO:0000256" key="5">
    <source>
        <dbReference type="ARBA" id="ARBA00022679"/>
    </source>
</evidence>
<proteinExistence type="predicted"/>
<evidence type="ECO:0000256" key="14">
    <source>
        <dbReference type="SAM" id="MobiDB-lite"/>
    </source>
</evidence>
<feature type="non-terminal residue" evidence="17">
    <location>
        <position position="1"/>
    </location>
</feature>
<evidence type="ECO:0000259" key="16">
    <source>
        <dbReference type="PROSITE" id="PS50089"/>
    </source>
</evidence>
<keyword evidence="8 13" id="KW-0863">Zinc-finger</keyword>
<evidence type="ECO:0000256" key="3">
    <source>
        <dbReference type="ARBA" id="ARBA00004906"/>
    </source>
</evidence>
<keyword evidence="11 15" id="KW-1133">Transmembrane helix</keyword>
<feature type="region of interest" description="Disordered" evidence="14">
    <location>
        <begin position="195"/>
        <end position="235"/>
    </location>
</feature>
<dbReference type="InterPro" id="IPR044600">
    <property type="entry name" value="ATL1/ATL16-like"/>
</dbReference>
<dbReference type="OrthoDB" id="9984778at2759"/>
<evidence type="ECO:0000256" key="2">
    <source>
        <dbReference type="ARBA" id="ARBA00004167"/>
    </source>
</evidence>
<dbReference type="PANTHER" id="PTHR46913">
    <property type="entry name" value="RING-H2 FINGER PROTEIN ATL16"/>
    <property type="match status" value="1"/>
</dbReference>
<accession>A0A5K1D5E7</accession>
<dbReference type="InterPro" id="IPR001841">
    <property type="entry name" value="Znf_RING"/>
</dbReference>
<evidence type="ECO:0000256" key="6">
    <source>
        <dbReference type="ARBA" id="ARBA00022692"/>
    </source>
</evidence>
<evidence type="ECO:0000256" key="7">
    <source>
        <dbReference type="ARBA" id="ARBA00022723"/>
    </source>
</evidence>
<dbReference type="InterPro" id="IPR013083">
    <property type="entry name" value="Znf_RING/FYVE/PHD"/>
</dbReference>
<feature type="transmembrane region" description="Helical" evidence="15">
    <location>
        <begin position="20"/>
        <end position="40"/>
    </location>
</feature>
<sequence>MTSFSLTPSSELAMVSTWSWNPSTITVLGAVCTIFLILIYHRTISLCLLEVFRTLWRKVLIVMNRRGSPVDSCDHGGLSSTTLEKLPAIQFKTTTDIECGKADGGCAICLGEFMEGEWLRSLPKCCHVFHTSCIDAWFHSHSSCPLCRTVIACNSNCHPSKSLPTLLGTLVREGVHGERRSSYHLHFPIPLLPSSDSASSQRTGAVDHGAGNPESSSDPPSTNLFVHDQHVPGQS</sequence>
<organism evidence="17">
    <name type="scientific">Nymphaea colorata</name>
    <name type="common">pocket water lily</name>
    <dbReference type="NCBI Taxonomy" id="210225"/>
    <lineage>
        <taxon>Eukaryota</taxon>
        <taxon>Viridiplantae</taxon>
        <taxon>Streptophyta</taxon>
        <taxon>Embryophyta</taxon>
        <taxon>Tracheophyta</taxon>
        <taxon>Spermatophyta</taxon>
        <taxon>Magnoliopsida</taxon>
        <taxon>Nymphaeales</taxon>
        <taxon>Nymphaeaceae</taxon>
        <taxon>Nymphaea</taxon>
    </lineage>
</organism>
<protein>
    <recommendedName>
        <fullName evidence="4">RING-type E3 ubiquitin transferase</fullName>
        <ecNumber evidence="4">2.3.2.27</ecNumber>
    </recommendedName>
</protein>
<keyword evidence="9" id="KW-0833">Ubl conjugation pathway</keyword>
<dbReference type="SUPFAM" id="SSF57850">
    <property type="entry name" value="RING/U-box"/>
    <property type="match status" value="1"/>
</dbReference>
<dbReference type="PROSITE" id="PS50089">
    <property type="entry name" value="ZF_RING_2"/>
    <property type="match status" value="1"/>
</dbReference>
<evidence type="ECO:0000256" key="8">
    <source>
        <dbReference type="ARBA" id="ARBA00022771"/>
    </source>
</evidence>
<dbReference type="SMART" id="SM00184">
    <property type="entry name" value="RING"/>
    <property type="match status" value="1"/>
</dbReference>
<dbReference type="UniPathway" id="UPA00143"/>
<dbReference type="PANTHER" id="PTHR46913:SF1">
    <property type="entry name" value="RING-H2 FINGER PROTEIN ATL16"/>
    <property type="match status" value="1"/>
</dbReference>